<keyword evidence="1" id="KW-0175">Coiled coil</keyword>
<evidence type="ECO:0000313" key="3">
    <source>
        <dbReference type="EMBL" id="TLQ41197.1"/>
    </source>
</evidence>
<evidence type="ECO:0000256" key="1">
    <source>
        <dbReference type="SAM" id="Coils"/>
    </source>
</evidence>
<protein>
    <submittedName>
        <fullName evidence="3">CHAD domain-containing protein</fullName>
    </submittedName>
</protein>
<name>A0A5R9DW28_9LACT</name>
<organism evidence="3 4">
    <name type="scientific">Ruoffia tabacinasalis</name>
    <dbReference type="NCBI Taxonomy" id="87458"/>
    <lineage>
        <taxon>Bacteria</taxon>
        <taxon>Bacillati</taxon>
        <taxon>Bacillota</taxon>
        <taxon>Bacilli</taxon>
        <taxon>Lactobacillales</taxon>
        <taxon>Aerococcaceae</taxon>
        <taxon>Ruoffia</taxon>
    </lineage>
</organism>
<dbReference type="InterPro" id="IPR038186">
    <property type="entry name" value="CHAD_dom_sf"/>
</dbReference>
<dbReference type="InterPro" id="IPR007899">
    <property type="entry name" value="CHAD_dom"/>
</dbReference>
<comment type="caution">
    <text evidence="3">The sequence shown here is derived from an EMBL/GenBank/DDBJ whole genome shotgun (WGS) entry which is preliminary data.</text>
</comment>
<dbReference type="OrthoDB" id="2388260at2"/>
<dbReference type="Pfam" id="PF05235">
    <property type="entry name" value="CHAD"/>
    <property type="match status" value="1"/>
</dbReference>
<dbReference type="PANTHER" id="PTHR39339:SF1">
    <property type="entry name" value="CHAD DOMAIN-CONTAINING PROTEIN"/>
    <property type="match status" value="1"/>
</dbReference>
<proteinExistence type="predicted"/>
<dbReference type="PROSITE" id="PS51708">
    <property type="entry name" value="CHAD"/>
    <property type="match status" value="1"/>
</dbReference>
<dbReference type="Proteomes" id="UP000306420">
    <property type="component" value="Unassembled WGS sequence"/>
</dbReference>
<dbReference type="AlphaFoldDB" id="A0A5R9DW28"/>
<dbReference type="SMART" id="SM00880">
    <property type="entry name" value="CHAD"/>
    <property type="match status" value="1"/>
</dbReference>
<reference evidence="3 4" key="1">
    <citation type="submission" date="2019-05" db="EMBL/GenBank/DDBJ databases">
        <title>The metagenome of a microbial culture collection derived from dairy environment covers the genomic content of the human microbiome.</title>
        <authorList>
            <person name="Roder T."/>
            <person name="Wuthrich D."/>
            <person name="Sattari Z."/>
            <person name="Von Ah U."/>
            <person name="Bar C."/>
            <person name="Ronchi F."/>
            <person name="Macpherson A.J."/>
            <person name="Ganal-Vonarburg S.C."/>
            <person name="Bruggmann R."/>
            <person name="Vergeres G."/>
        </authorList>
    </citation>
    <scope>NUCLEOTIDE SEQUENCE [LARGE SCALE GENOMIC DNA]</scope>
    <source>
        <strain evidence="3 4">FAM 24227</strain>
    </source>
</reference>
<feature type="domain" description="CHAD" evidence="2">
    <location>
        <begin position="43"/>
        <end position="307"/>
    </location>
</feature>
<evidence type="ECO:0000259" key="2">
    <source>
        <dbReference type="PROSITE" id="PS51708"/>
    </source>
</evidence>
<gene>
    <name evidence="3" type="ORF">FEZ33_06545</name>
</gene>
<sequence length="307" mass="36121">MQITFHFINISTQHLCTVYCFSSADVSAILKISKNNFKKIERGESNDKKVKNILLERRSIIEARYVDYSNNPFDSDITHDLRVSIRELRGLLNFIKPIIGEETYDSMNAPLREAAQVFGPIRELDVLTEFTEEVALEQPDLSEYFYDAFNLLGKERRKEMRRTFNVTNVELVKDALTTTKETLEELELEKDFDWDKYVAKRLEKKNDKLQKAYEEVDLEDYETVHDIRKDAKKNRYAAKYYKNITSKKTKPYKKAAEAIQDEFGEVTDAHVNYDLLTDFADQVEDKDVRELFYQIRDIAQEKIIVTE</sequence>
<evidence type="ECO:0000313" key="4">
    <source>
        <dbReference type="Proteomes" id="UP000306420"/>
    </source>
</evidence>
<dbReference type="Gene3D" id="1.40.20.10">
    <property type="entry name" value="CHAD domain"/>
    <property type="match status" value="1"/>
</dbReference>
<dbReference type="PANTHER" id="PTHR39339">
    <property type="entry name" value="SLR1444 PROTEIN"/>
    <property type="match status" value="1"/>
</dbReference>
<accession>A0A5R9DW28</accession>
<feature type="coiled-coil region" evidence="1">
    <location>
        <begin position="169"/>
        <end position="219"/>
    </location>
</feature>
<dbReference type="EMBL" id="VBSP01000019">
    <property type="protein sequence ID" value="TLQ41197.1"/>
    <property type="molecule type" value="Genomic_DNA"/>
</dbReference>